<reference evidence="6" key="1">
    <citation type="journal article" date="2020" name="MBio">
        <title>Horizontal gene transfer to a defensive symbiont with a reduced genome amongst a multipartite beetle microbiome.</title>
        <authorList>
            <person name="Waterworth S.C."/>
            <person name="Florez L.V."/>
            <person name="Rees E.R."/>
            <person name="Hertweck C."/>
            <person name="Kaltenpoth M."/>
            <person name="Kwan J.C."/>
        </authorList>
    </citation>
    <scope>NUCLEOTIDE SEQUENCE [LARGE SCALE GENOMIC DNA]</scope>
</reference>
<dbReference type="Proteomes" id="UP000461670">
    <property type="component" value="Unassembled WGS sequence"/>
</dbReference>
<feature type="domain" description="Putative type VI secretion system Rhs element associated Vgr" evidence="4">
    <location>
        <begin position="695"/>
        <end position="800"/>
    </location>
</feature>
<dbReference type="Gene3D" id="2.40.50.230">
    <property type="entry name" value="Gp5 N-terminal domain"/>
    <property type="match status" value="1"/>
</dbReference>
<feature type="region of interest" description="Disordered" evidence="1">
    <location>
        <begin position="643"/>
        <end position="672"/>
    </location>
</feature>
<evidence type="ECO:0000313" key="6">
    <source>
        <dbReference type="Proteomes" id="UP000461670"/>
    </source>
</evidence>
<sequence>MSNPLSLLTPVTLDASARQYRLQLAGGQGQEAAGSPGGDASSAQGVVAALHVEAWIAREALSQLGELRLLCLSLQADLPLDTLLGQGLVLQTVLADGSLSARGGLVRQAEQLGAQGGLARYRLTLVPWLWLATQQARSQVFQERSVFEIIEQVLAPYAAQSATWRFSRDAQALQQQAPRRGYCTQWRESDYAFLSRLLAEEGLGWRVQAQPDAAWGHEIVIFADSTQDDAVPANASSPARFHRQGAQEQSDAVQALARRTRLAIASASVAVWNPDARSLHEASVPSRHVAARAPRIEYDHLLGADDHSRGLQDSRAAERCAQRLIEGAEAYSDLFIGRSSLRTAASGTRLTIEEAPALGLQEGAPTVVLDTLEHAGFNDLPVGSVQAIEARLGAAEDHLRFETPPPAPDTEAATLGVLDLKRTAFAAGDAFFGVADEGDADASFDTGFDSDPTPWHQALATSAGPAPDAAVLAAARASGYANRFRATHAERPWRPQLSTQAGAGAFVHARALAHGVHSALVVGPDGSSSANGADEIYTNARGDVRVRFHWQDERARQGQQARPDDRSTRWVRVAQRQAGSGLGWQWTPRIGQEVLIKFTEGDPDQPIVIGALYNGRGAGGVPATPGGASAAETDDAALYAQAHDSATSAQSNQAAGLGGGHAPAWHAASSDAAGHRNPSALWGFKSKELGAAGPNAGHSQLVFDDSDQQLRVQLAASTQSSQLNLGHLIHQQDNYRGSLRGQGLELRTDGYAALRGGAGVLLTTYHGPSGEKLEPTADFAAGLALLQQLTTLSQSLDGAASTHQSVRLPGHAGSHQANASLIDADNAPHAALLRAAKTTVDAQSTDQALAQASDKSPATGENRVPHTGEAVIAAAAQDGLLAAAGQHLQVTAGETITLASGGPINLALNAQARLHAGQAIGLVAAAASADHAATGLSIIAVQDAIDAQAQSDEIKVQAKEQLTLQSAGAAVEMAAARKVRIATAQGAAITIEGGNITFEAPGSITYHASMRTLQGPAQSNFALPQFPQSICVECLMRRAAQRTAFISKGV</sequence>
<dbReference type="EMBL" id="WNDQ01000064">
    <property type="protein sequence ID" value="KAF1019115.1"/>
    <property type="molecule type" value="Genomic_DNA"/>
</dbReference>
<dbReference type="InterPro" id="IPR018769">
    <property type="entry name" value="VgrG2_DUF2345"/>
</dbReference>
<name>A0A7V8JNX4_9BURK</name>
<dbReference type="SUPFAM" id="SSF69255">
    <property type="entry name" value="gp5 N-terminal domain-like"/>
    <property type="match status" value="1"/>
</dbReference>
<feature type="compositionally biased region" description="Polar residues" evidence="1">
    <location>
        <begin position="844"/>
        <end position="856"/>
    </location>
</feature>
<proteinExistence type="predicted"/>
<feature type="compositionally biased region" description="Polar residues" evidence="1">
    <location>
        <begin position="644"/>
        <end position="654"/>
    </location>
</feature>
<dbReference type="Gene3D" id="3.55.50.10">
    <property type="entry name" value="Baseplate protein-like domains"/>
    <property type="match status" value="1"/>
</dbReference>
<dbReference type="InterPro" id="IPR028244">
    <property type="entry name" value="T6SS_Rhs_Vgr_dom"/>
</dbReference>
<dbReference type="Pfam" id="PF05954">
    <property type="entry name" value="Phage_GPD"/>
    <property type="match status" value="1"/>
</dbReference>
<feature type="region of interest" description="Disordered" evidence="1">
    <location>
        <begin position="844"/>
        <end position="863"/>
    </location>
</feature>
<comment type="caution">
    <text evidence="5">The sequence shown here is derived from an EMBL/GenBank/DDBJ whole genome shotgun (WGS) entry which is preliminary data.</text>
</comment>
<gene>
    <name evidence="5" type="primary">vgrG1</name>
    <name evidence="5" type="ORF">GAK30_03314</name>
</gene>
<organism evidence="5 6">
    <name type="scientific">Paracidovorax wautersii</name>
    <dbReference type="NCBI Taxonomy" id="1177982"/>
    <lineage>
        <taxon>Bacteria</taxon>
        <taxon>Pseudomonadati</taxon>
        <taxon>Pseudomonadota</taxon>
        <taxon>Betaproteobacteria</taxon>
        <taxon>Burkholderiales</taxon>
        <taxon>Comamonadaceae</taxon>
        <taxon>Paracidovorax</taxon>
    </lineage>
</organism>
<protein>
    <submittedName>
        <fullName evidence="5">Actin cross-linking toxin VgrG1</fullName>
    </submittedName>
</protein>
<feature type="domain" description="Gp5/Type VI secretion system Vgr protein OB-fold" evidence="2">
    <location>
        <begin position="557"/>
        <end position="613"/>
    </location>
</feature>
<dbReference type="InterPro" id="IPR037026">
    <property type="entry name" value="Vgr_OB-fold_dom_sf"/>
</dbReference>
<dbReference type="AlphaFoldDB" id="A0A7V8JNX4"/>
<evidence type="ECO:0000313" key="5">
    <source>
        <dbReference type="EMBL" id="KAF1019115.1"/>
    </source>
</evidence>
<feature type="compositionally biased region" description="Low complexity" evidence="1">
    <location>
        <begin position="662"/>
        <end position="672"/>
    </location>
</feature>
<dbReference type="InterPro" id="IPR006531">
    <property type="entry name" value="Gp5/Vgr_OB"/>
</dbReference>
<dbReference type="Pfam" id="PF13296">
    <property type="entry name" value="T6SS_Vgr"/>
    <property type="match status" value="1"/>
</dbReference>
<accession>A0A7V8JNX4</accession>
<dbReference type="SUPFAM" id="SSF69279">
    <property type="entry name" value="Phage tail proteins"/>
    <property type="match status" value="1"/>
</dbReference>
<evidence type="ECO:0000259" key="2">
    <source>
        <dbReference type="Pfam" id="PF04717"/>
    </source>
</evidence>
<feature type="domain" description="DUF2345" evidence="3">
    <location>
        <begin position="860"/>
        <end position="1017"/>
    </location>
</feature>
<dbReference type="Gene3D" id="4.10.220.110">
    <property type="match status" value="1"/>
</dbReference>
<dbReference type="Pfam" id="PF04717">
    <property type="entry name" value="Phage_base_V"/>
    <property type="match status" value="1"/>
</dbReference>
<evidence type="ECO:0000256" key="1">
    <source>
        <dbReference type="SAM" id="MobiDB-lite"/>
    </source>
</evidence>
<evidence type="ECO:0000259" key="3">
    <source>
        <dbReference type="Pfam" id="PF10106"/>
    </source>
</evidence>
<evidence type="ECO:0000259" key="4">
    <source>
        <dbReference type="Pfam" id="PF13296"/>
    </source>
</evidence>
<dbReference type="Gene3D" id="2.30.110.50">
    <property type="match status" value="1"/>
</dbReference>
<dbReference type="Pfam" id="PF10106">
    <property type="entry name" value="DUF2345"/>
    <property type="match status" value="1"/>
</dbReference>